<dbReference type="EMBL" id="JAQQBR010000006">
    <property type="protein sequence ID" value="KAK0174341.1"/>
    <property type="molecule type" value="Genomic_DNA"/>
</dbReference>
<organism evidence="1 2">
    <name type="scientific">Microctonus hyperodae</name>
    <name type="common">Parasitoid wasp</name>
    <dbReference type="NCBI Taxonomy" id="165561"/>
    <lineage>
        <taxon>Eukaryota</taxon>
        <taxon>Metazoa</taxon>
        <taxon>Ecdysozoa</taxon>
        <taxon>Arthropoda</taxon>
        <taxon>Hexapoda</taxon>
        <taxon>Insecta</taxon>
        <taxon>Pterygota</taxon>
        <taxon>Neoptera</taxon>
        <taxon>Endopterygota</taxon>
        <taxon>Hymenoptera</taxon>
        <taxon>Apocrita</taxon>
        <taxon>Ichneumonoidea</taxon>
        <taxon>Braconidae</taxon>
        <taxon>Euphorinae</taxon>
        <taxon>Microctonus</taxon>
    </lineage>
</organism>
<name>A0AA39KUQ7_MICHY</name>
<evidence type="ECO:0000313" key="2">
    <source>
        <dbReference type="Proteomes" id="UP001168972"/>
    </source>
</evidence>
<dbReference type="AlphaFoldDB" id="A0AA39KUQ7"/>
<reference evidence="1" key="1">
    <citation type="journal article" date="2023" name="bioRxiv">
        <title>Scaffold-level genome assemblies of two parasitoid biocontrol wasps reveal the parthenogenesis mechanism and an associated novel virus.</title>
        <authorList>
            <person name="Inwood S."/>
            <person name="Skelly J."/>
            <person name="Guhlin J."/>
            <person name="Harrop T."/>
            <person name="Goldson S."/>
            <person name="Dearden P."/>
        </authorList>
    </citation>
    <scope>NUCLEOTIDE SEQUENCE</scope>
    <source>
        <strain evidence="1">Lincoln</strain>
        <tissue evidence="1">Whole body</tissue>
    </source>
</reference>
<proteinExistence type="predicted"/>
<protein>
    <submittedName>
        <fullName evidence="1">Uncharacterized protein</fullName>
    </submittedName>
</protein>
<gene>
    <name evidence="1" type="ORF">PV327_010124</name>
</gene>
<accession>A0AA39KUQ7</accession>
<keyword evidence="2" id="KW-1185">Reference proteome</keyword>
<dbReference type="Proteomes" id="UP001168972">
    <property type="component" value="Unassembled WGS sequence"/>
</dbReference>
<evidence type="ECO:0000313" key="1">
    <source>
        <dbReference type="EMBL" id="KAK0174341.1"/>
    </source>
</evidence>
<sequence length="126" mass="14556">MDNSRPDCTESRMETRSGRPEIIMKKGENIFDLVLAAQAFIKDQYTNKDRIHPTPLKRQQRIRMKHMDKKSLFLAARIDSAVLSPRKSLESMTRLLRIEVIQRADGLIIKMSETVSSSRFNYSALS</sequence>
<comment type="caution">
    <text evidence="1">The sequence shown here is derived from an EMBL/GenBank/DDBJ whole genome shotgun (WGS) entry which is preliminary data.</text>
</comment>
<reference evidence="1" key="2">
    <citation type="submission" date="2023-03" db="EMBL/GenBank/DDBJ databases">
        <authorList>
            <person name="Inwood S.N."/>
            <person name="Skelly J.G."/>
            <person name="Guhlin J."/>
            <person name="Harrop T.W.R."/>
            <person name="Goldson S.G."/>
            <person name="Dearden P.K."/>
        </authorList>
    </citation>
    <scope>NUCLEOTIDE SEQUENCE</scope>
    <source>
        <strain evidence="1">Lincoln</strain>
        <tissue evidence="1">Whole body</tissue>
    </source>
</reference>